<evidence type="ECO:0000256" key="2">
    <source>
        <dbReference type="SAM" id="Phobius"/>
    </source>
</evidence>
<gene>
    <name evidence="3" type="ORF">JZ751_006381</name>
</gene>
<keyword evidence="2" id="KW-0472">Membrane</keyword>
<feature type="transmembrane region" description="Helical" evidence="2">
    <location>
        <begin position="48"/>
        <end position="68"/>
    </location>
</feature>
<evidence type="ECO:0000256" key="1">
    <source>
        <dbReference type="SAM" id="MobiDB-lite"/>
    </source>
</evidence>
<proteinExistence type="predicted"/>
<protein>
    <submittedName>
        <fullName evidence="3">Uncharacterized protein</fullName>
    </submittedName>
</protein>
<comment type="caution">
    <text evidence="3">The sequence shown here is derived from an EMBL/GenBank/DDBJ whole genome shotgun (WGS) entry which is preliminary data.</text>
</comment>
<evidence type="ECO:0000313" key="3">
    <source>
        <dbReference type="EMBL" id="KAG9334900.1"/>
    </source>
</evidence>
<feature type="region of interest" description="Disordered" evidence="1">
    <location>
        <begin position="446"/>
        <end position="466"/>
    </location>
</feature>
<evidence type="ECO:0000313" key="4">
    <source>
        <dbReference type="Proteomes" id="UP000824540"/>
    </source>
</evidence>
<dbReference type="AlphaFoldDB" id="A0A8T2N656"/>
<feature type="transmembrane region" description="Helical" evidence="2">
    <location>
        <begin position="107"/>
        <end position="126"/>
    </location>
</feature>
<keyword evidence="2" id="KW-0812">Transmembrane</keyword>
<sequence length="544" mass="59692">MCHAAGEDESLPPKPPFLVRQDPVVWQQTESGFWFIKDTQQQGRVKDVAVKMAALLILMMALLGGAGLGRADVVGPDPSKNNSKDYCYKARISSTVLQGLPFGGVPTVLALDFMCFLALLFVFSILRKVAWDYGRLALVTDADSLSVWTQHVACANDHCYCCLCTGKCSSVIGSHRAVRGLELNLQTLRPSRTGVKPADTAALQDWRLESNLQTLRPSRTGVKPAETAALQDWSQTCRHCGPPGLELNLQTLDTASVTSSVTTSRRARTSGVSHAFKRTSRVSHAIKSLAHHTTAKHSQHFHRAKCSEQQEIQASATQTIHRCHSNLLVTGRYKINPRAAGCTPPHVSSLPTRSEVRFGLTGMFSECAHRIRRKRPLALIGSLRRANRWQMTGFLVILGRPGGVPVSLPPVSLPLSLCPLFLCPCLSAPCFFAPCKQQERLTDRESECEERGRVKERGEEGERERERVQSRRQECYTGREVVREGSLDDWTLFSPPGCDSWSFLPPLSVLGWGGVDGGSVAVAVPPPPPPNNACTEGCFLPLHT</sequence>
<dbReference type="Proteomes" id="UP000824540">
    <property type="component" value="Unassembled WGS sequence"/>
</dbReference>
<keyword evidence="2" id="KW-1133">Transmembrane helix</keyword>
<dbReference type="EMBL" id="JAFBMS010000135">
    <property type="protein sequence ID" value="KAG9334900.1"/>
    <property type="molecule type" value="Genomic_DNA"/>
</dbReference>
<reference evidence="3" key="1">
    <citation type="thesis" date="2021" institute="BYU ScholarsArchive" country="Provo, UT, USA">
        <title>Applications of and Algorithms for Genome Assembly and Genomic Analyses with an Emphasis on Marine Teleosts.</title>
        <authorList>
            <person name="Pickett B.D."/>
        </authorList>
    </citation>
    <scope>NUCLEOTIDE SEQUENCE</scope>
    <source>
        <strain evidence="3">HI-2016</strain>
    </source>
</reference>
<accession>A0A8T2N656</accession>
<name>A0A8T2N656_9TELE</name>
<organism evidence="3 4">
    <name type="scientific">Albula glossodonta</name>
    <name type="common">roundjaw bonefish</name>
    <dbReference type="NCBI Taxonomy" id="121402"/>
    <lineage>
        <taxon>Eukaryota</taxon>
        <taxon>Metazoa</taxon>
        <taxon>Chordata</taxon>
        <taxon>Craniata</taxon>
        <taxon>Vertebrata</taxon>
        <taxon>Euteleostomi</taxon>
        <taxon>Actinopterygii</taxon>
        <taxon>Neopterygii</taxon>
        <taxon>Teleostei</taxon>
        <taxon>Albuliformes</taxon>
        <taxon>Albulidae</taxon>
        <taxon>Albula</taxon>
    </lineage>
</organism>
<keyword evidence="4" id="KW-1185">Reference proteome</keyword>